<reference evidence="1 2" key="1">
    <citation type="submission" date="2019-04" db="EMBL/GenBank/DDBJ databases">
        <title>Friends and foes A comparative genomics study of 23 Aspergillus species from section Flavi.</title>
        <authorList>
            <consortium name="DOE Joint Genome Institute"/>
            <person name="Kjaerbolling I."/>
            <person name="Vesth T."/>
            <person name="Frisvad J.C."/>
            <person name="Nybo J.L."/>
            <person name="Theobald S."/>
            <person name="Kildgaard S."/>
            <person name="Isbrandt T."/>
            <person name="Kuo A."/>
            <person name="Sato A."/>
            <person name="Lyhne E.K."/>
            <person name="Kogle M.E."/>
            <person name="Wiebenga A."/>
            <person name="Kun R.S."/>
            <person name="Lubbers R.J."/>
            <person name="Makela M.R."/>
            <person name="Barry K."/>
            <person name="Chovatia M."/>
            <person name="Clum A."/>
            <person name="Daum C."/>
            <person name="Haridas S."/>
            <person name="He G."/>
            <person name="LaButti K."/>
            <person name="Lipzen A."/>
            <person name="Mondo S."/>
            <person name="Riley R."/>
            <person name="Salamov A."/>
            <person name="Simmons B.A."/>
            <person name="Magnuson J.K."/>
            <person name="Henrissat B."/>
            <person name="Mortensen U.H."/>
            <person name="Larsen T.O."/>
            <person name="Devries R.P."/>
            <person name="Grigoriev I.V."/>
            <person name="Machida M."/>
            <person name="Baker S.E."/>
            <person name="Andersen M.R."/>
        </authorList>
    </citation>
    <scope>NUCLEOTIDE SEQUENCE [LARGE SCALE GENOMIC DNA]</scope>
    <source>
        <strain evidence="1 2">CBS 117626</strain>
    </source>
</reference>
<protein>
    <recommendedName>
        <fullName evidence="3">F-box domain-containing protein</fullName>
    </recommendedName>
</protein>
<evidence type="ECO:0008006" key="3">
    <source>
        <dbReference type="Google" id="ProtNLM"/>
    </source>
</evidence>
<dbReference type="Proteomes" id="UP000326950">
    <property type="component" value="Unassembled WGS sequence"/>
</dbReference>
<keyword evidence="2" id="KW-1185">Reference proteome</keyword>
<gene>
    <name evidence="1" type="ORF">BDV40DRAFT_313466</name>
</gene>
<proteinExistence type="predicted"/>
<dbReference type="Gene3D" id="3.80.10.10">
    <property type="entry name" value="Ribonuclease Inhibitor"/>
    <property type="match status" value="1"/>
</dbReference>
<dbReference type="EMBL" id="ML738650">
    <property type="protein sequence ID" value="KAE8160882.1"/>
    <property type="molecule type" value="Genomic_DNA"/>
</dbReference>
<evidence type="ECO:0000313" key="2">
    <source>
        <dbReference type="Proteomes" id="UP000326950"/>
    </source>
</evidence>
<name>A0A5N6UQE9_ASPTM</name>
<organism evidence="1 2">
    <name type="scientific">Aspergillus tamarii</name>
    <dbReference type="NCBI Taxonomy" id="41984"/>
    <lineage>
        <taxon>Eukaryota</taxon>
        <taxon>Fungi</taxon>
        <taxon>Dikarya</taxon>
        <taxon>Ascomycota</taxon>
        <taxon>Pezizomycotina</taxon>
        <taxon>Eurotiomycetes</taxon>
        <taxon>Eurotiomycetidae</taxon>
        <taxon>Eurotiales</taxon>
        <taxon>Aspergillaceae</taxon>
        <taxon>Aspergillus</taxon>
        <taxon>Aspergillus subgen. Circumdati</taxon>
    </lineage>
</organism>
<dbReference type="OrthoDB" id="3945550at2759"/>
<dbReference type="AlphaFoldDB" id="A0A5N6UQE9"/>
<sequence length="688" mass="79011">MDLEDFPPFRRLPSELIRRIFTLITNDEPTSLHNLKLVSRLFYSHASRAARSIICRDITIKVCRHYDLTKPTEKTVEELNKTRGFRYARRLIIEDSPDTCEVDTPCKAHFNWHPPELTGLRRTDLDEPYEPTCAAALQETPLCPNTHDGVIKMGNKRNHVWKPVAELIRYLPALTDLFFRCGGQFPVCILDAMHRWAPRSRLHLQAFFLQGMDTLTEDSQAHKVVFSPRLHSIMLQYSEKGVYSYDSSPCYKMKTIQRLVKAAPNLKEVQITRREAPKSFTCAPIPRPLQQPKTEEGDTSLPPASLKLLRIIDQLPLPAMSLIDWGKHTNFSELETLELCSLAEPKALIVWSQQLKFPKLKVLYLQLKAYAFLEEDTPTTEFYEAATRFITGLPPLKELYLEGWHSLVSLDLLVHHHGWYLRKLDLGISQAWQCLMERDILQIGKHCPLLESLDLMITRSEGDATEVALYRAIRTIPRLQYLHLYLDVSDASLSRNQDNVETDIGQEFRRDFNQVRNTNSKPPSEPSFDEFGNTFTIKDLGGFYRSRNGHVQRLFKNSAIDSSLACSIFKAISGNNATGSSQLERMIIRLQCSAFSTGTLFSHLAHIFPCAWLVERNSRDDRRDEVFATQVASCPYEKTYFKLKFPGFVEPCKEVFRSVWPKPVGMEAGGAWWDDWCSFPLETDVLMG</sequence>
<accession>A0A5N6UQE9</accession>
<dbReference type="SUPFAM" id="SSF52047">
    <property type="entry name" value="RNI-like"/>
    <property type="match status" value="1"/>
</dbReference>
<dbReference type="InterPro" id="IPR032675">
    <property type="entry name" value="LRR_dom_sf"/>
</dbReference>
<evidence type="ECO:0000313" key="1">
    <source>
        <dbReference type="EMBL" id="KAE8160882.1"/>
    </source>
</evidence>